<evidence type="ECO:0000259" key="1">
    <source>
        <dbReference type="PROSITE" id="PS51186"/>
    </source>
</evidence>
<reference evidence="2 3" key="1">
    <citation type="submission" date="2017-06" db="EMBL/GenBank/DDBJ databases">
        <authorList>
            <person name="Kim H.J."/>
            <person name="Triplett B.A."/>
        </authorList>
    </citation>
    <scope>NUCLEOTIDE SEQUENCE [LARGE SCALE GENOMIC DNA]</scope>
    <source>
        <strain evidence="2 3">13146</strain>
    </source>
</reference>
<comment type="caution">
    <text evidence="2">The sequence shown here is derived from an EMBL/GenBank/DDBJ whole genome shotgun (WGS) entry which is preliminary data.</text>
</comment>
<dbReference type="InterPro" id="IPR016181">
    <property type="entry name" value="Acyl_CoA_acyltransferase"/>
</dbReference>
<evidence type="ECO:0000313" key="3">
    <source>
        <dbReference type="Proteomes" id="UP000198157"/>
    </source>
</evidence>
<dbReference type="Proteomes" id="UP000198157">
    <property type="component" value="Unassembled WGS sequence"/>
</dbReference>
<accession>A0A246HR53</accession>
<sequence>MIVMLANGSTRAAISPNTASTLGVASGSPPVSLQWLREALHTAGVELHAPDVIYHVAATGLPPAGSVNAVEVRQLASDDASLFDEFMSQISVDDQNDASVELGHWATFGAFVESQLLAVASIYPWGGAAIADMGVLTMPRARGRGLATSLVRAMVGHAESRGYGAQYRCQCDNVASNALAQSLGLTPYGKWEVAFAP</sequence>
<proteinExistence type="predicted"/>
<dbReference type="GO" id="GO:0016747">
    <property type="term" value="F:acyltransferase activity, transferring groups other than amino-acyl groups"/>
    <property type="evidence" value="ECO:0007669"/>
    <property type="project" value="InterPro"/>
</dbReference>
<gene>
    <name evidence="2" type="ORF">CEE60_05080</name>
</gene>
<feature type="domain" description="N-acetyltransferase" evidence="1">
    <location>
        <begin position="70"/>
        <end position="197"/>
    </location>
</feature>
<dbReference type="Gene3D" id="3.40.630.30">
    <property type="match status" value="1"/>
</dbReference>
<dbReference type="InterPro" id="IPR000182">
    <property type="entry name" value="GNAT_dom"/>
</dbReference>
<protein>
    <submittedName>
        <fullName evidence="2">GNAT family N-acetyltransferase</fullName>
    </submittedName>
</protein>
<keyword evidence="2" id="KW-0808">Transferase</keyword>
<evidence type="ECO:0000313" key="2">
    <source>
        <dbReference type="EMBL" id="OWQ55662.1"/>
    </source>
</evidence>
<dbReference type="OrthoDB" id="9797456at2"/>
<dbReference type="SUPFAM" id="SSF55729">
    <property type="entry name" value="Acyl-CoA N-acyltransferases (Nat)"/>
    <property type="match status" value="1"/>
</dbReference>
<organism evidence="2 3">
    <name type="scientific">Stenotrophomonas maltophilia</name>
    <name type="common">Pseudomonas maltophilia</name>
    <name type="synonym">Xanthomonas maltophilia</name>
    <dbReference type="NCBI Taxonomy" id="40324"/>
    <lineage>
        <taxon>Bacteria</taxon>
        <taxon>Pseudomonadati</taxon>
        <taxon>Pseudomonadota</taxon>
        <taxon>Gammaproteobacteria</taxon>
        <taxon>Lysobacterales</taxon>
        <taxon>Lysobacteraceae</taxon>
        <taxon>Stenotrophomonas</taxon>
        <taxon>Stenotrophomonas maltophilia group</taxon>
    </lineage>
</organism>
<dbReference type="PROSITE" id="PS51186">
    <property type="entry name" value="GNAT"/>
    <property type="match status" value="1"/>
</dbReference>
<dbReference type="EMBL" id="NIVS01000011">
    <property type="protein sequence ID" value="OWQ55662.1"/>
    <property type="molecule type" value="Genomic_DNA"/>
</dbReference>
<dbReference type="Pfam" id="PF00583">
    <property type="entry name" value="Acetyltransf_1"/>
    <property type="match status" value="1"/>
</dbReference>
<dbReference type="AlphaFoldDB" id="A0A246HR53"/>
<name>A0A246HR53_STEMA</name>
<dbReference type="CDD" id="cd04301">
    <property type="entry name" value="NAT_SF"/>
    <property type="match status" value="1"/>
</dbReference>